<evidence type="ECO:0000256" key="1">
    <source>
        <dbReference type="ARBA" id="ARBA00004141"/>
    </source>
</evidence>
<feature type="transmembrane region" description="Helical" evidence="6">
    <location>
        <begin position="44"/>
        <end position="65"/>
    </location>
</feature>
<gene>
    <name evidence="8" type="ORF">LVJ78_07945</name>
</gene>
<feature type="transmembrane region" description="Helical" evidence="6">
    <location>
        <begin position="257"/>
        <end position="276"/>
    </location>
</feature>
<proteinExistence type="inferred from homology"/>
<keyword evidence="4 6" id="KW-1133">Transmembrane helix</keyword>
<feature type="domain" description="EamA" evidence="7">
    <location>
        <begin position="162"/>
        <end position="296"/>
    </location>
</feature>
<dbReference type="RefSeq" id="WP_132953319.1">
    <property type="nucleotide sequence ID" value="NZ_CP091507.1"/>
</dbReference>
<dbReference type="GO" id="GO:0016020">
    <property type="term" value="C:membrane"/>
    <property type="evidence" value="ECO:0007669"/>
    <property type="project" value="UniProtKB-SubCell"/>
</dbReference>
<organism evidence="8 9">
    <name type="scientific">Uruburuella suis</name>
    <dbReference type="NCBI Taxonomy" id="252130"/>
    <lineage>
        <taxon>Bacteria</taxon>
        <taxon>Pseudomonadati</taxon>
        <taxon>Pseudomonadota</taxon>
        <taxon>Betaproteobacteria</taxon>
        <taxon>Neisseriales</taxon>
        <taxon>Neisseriaceae</taxon>
        <taxon>Uruburuella</taxon>
    </lineage>
</organism>
<name>A0AAE9GSZ4_9NEIS</name>
<dbReference type="Proteomes" id="UP000829756">
    <property type="component" value="Chromosome"/>
</dbReference>
<feature type="transmembrane region" description="Helical" evidence="6">
    <location>
        <begin position="158"/>
        <end position="181"/>
    </location>
</feature>
<dbReference type="PANTHER" id="PTHR32322:SF2">
    <property type="entry name" value="EAMA DOMAIN-CONTAINING PROTEIN"/>
    <property type="match status" value="1"/>
</dbReference>
<dbReference type="InterPro" id="IPR037185">
    <property type="entry name" value="EmrE-like"/>
</dbReference>
<sequence>MFILRLSFYWERIMPVFLFGCLFSLVWSSAFVAGKVSIDYVLPLNFLFFRFVSAGLLLLAVWAWLNRRQPFAGLRNRRLWLVGSLLGLLNYALYLGFSYTGLQTVSPQLVILLVATTPFITLLLSVLLGTRLHAKLLLAIAIGFSGVYIALSDKLGNAAFGLGVVWVLLGVAALSAGTLFYQRHAQALHPLPLIGIQNLVGGLLLLPFAEYQSLYAAMTNTPFVLSWLYQVIAISIVAMWMWFWLVRRIGSDSASVFHLMNPVFGILLSAAFFHTAVTRNDMIGTAVVIAGMALSMRWKAPGGHAR</sequence>
<reference evidence="8" key="1">
    <citation type="submission" date="2021-12" db="EMBL/GenBank/DDBJ databases">
        <authorList>
            <person name="Veyrier F.J."/>
        </authorList>
    </citation>
    <scope>NUCLEOTIDE SEQUENCE</scope>
    <source>
        <strain evidence="8">1258/02</strain>
    </source>
</reference>
<evidence type="ECO:0000256" key="2">
    <source>
        <dbReference type="ARBA" id="ARBA00007362"/>
    </source>
</evidence>
<dbReference type="Pfam" id="PF00892">
    <property type="entry name" value="EamA"/>
    <property type="match status" value="2"/>
</dbReference>
<dbReference type="AlphaFoldDB" id="A0AAE9GSZ4"/>
<protein>
    <submittedName>
        <fullName evidence="8">DMT family transporter</fullName>
    </submittedName>
</protein>
<feature type="domain" description="EamA" evidence="7">
    <location>
        <begin position="17"/>
        <end position="151"/>
    </location>
</feature>
<evidence type="ECO:0000256" key="3">
    <source>
        <dbReference type="ARBA" id="ARBA00022692"/>
    </source>
</evidence>
<dbReference type="PANTHER" id="PTHR32322">
    <property type="entry name" value="INNER MEMBRANE TRANSPORTER"/>
    <property type="match status" value="1"/>
</dbReference>
<feature type="transmembrane region" description="Helical" evidence="6">
    <location>
        <begin position="227"/>
        <end position="245"/>
    </location>
</feature>
<evidence type="ECO:0000259" key="7">
    <source>
        <dbReference type="Pfam" id="PF00892"/>
    </source>
</evidence>
<keyword evidence="3 6" id="KW-0812">Transmembrane</keyword>
<feature type="transmembrane region" description="Helical" evidence="6">
    <location>
        <begin position="188"/>
        <end position="207"/>
    </location>
</feature>
<feature type="transmembrane region" description="Helical" evidence="6">
    <location>
        <begin position="136"/>
        <end position="152"/>
    </location>
</feature>
<evidence type="ECO:0000256" key="6">
    <source>
        <dbReference type="SAM" id="Phobius"/>
    </source>
</evidence>
<keyword evidence="5 6" id="KW-0472">Membrane</keyword>
<reference evidence="8" key="2">
    <citation type="journal article" date="2022" name="Res Sq">
        <title>Evolution of multicellular longitudinally dividing oral cavity symbionts (Neisseriaceae).</title>
        <authorList>
            <person name="Nyongesa S."/>
            <person name="Weber P."/>
            <person name="Bernet E."/>
            <person name="Pullido F."/>
            <person name="Nieckarz M."/>
            <person name="Delaby M."/>
            <person name="Nieves C."/>
            <person name="Viehboeck T."/>
            <person name="Krause N."/>
            <person name="Rivera-Millot A."/>
            <person name="Nakamura A."/>
            <person name="Vischer N."/>
            <person name="VanNieuwenhze M."/>
            <person name="Brun Y."/>
            <person name="Cava F."/>
            <person name="Bulgheresi S."/>
            <person name="Veyrier F."/>
        </authorList>
    </citation>
    <scope>NUCLEOTIDE SEQUENCE</scope>
    <source>
        <strain evidence="8">1258/02</strain>
    </source>
</reference>
<comment type="similarity">
    <text evidence="2">Belongs to the EamA transporter family.</text>
</comment>
<accession>A0AAE9GSZ4</accession>
<feature type="transmembrane region" description="Helical" evidence="6">
    <location>
        <begin position="77"/>
        <end position="97"/>
    </location>
</feature>
<evidence type="ECO:0000256" key="5">
    <source>
        <dbReference type="ARBA" id="ARBA00023136"/>
    </source>
</evidence>
<dbReference type="InterPro" id="IPR050638">
    <property type="entry name" value="AA-Vitamin_Transporters"/>
</dbReference>
<dbReference type="KEGG" id="usu:LVJ78_07945"/>
<evidence type="ECO:0000313" key="8">
    <source>
        <dbReference type="EMBL" id="UOO78636.1"/>
    </source>
</evidence>
<comment type="subcellular location">
    <subcellularLocation>
        <location evidence="1">Membrane</location>
        <topology evidence="1">Multi-pass membrane protein</topology>
    </subcellularLocation>
</comment>
<dbReference type="SUPFAM" id="SSF103481">
    <property type="entry name" value="Multidrug resistance efflux transporter EmrE"/>
    <property type="match status" value="2"/>
</dbReference>
<feature type="transmembrane region" description="Helical" evidence="6">
    <location>
        <begin position="109"/>
        <end position="129"/>
    </location>
</feature>
<dbReference type="EMBL" id="CP091507">
    <property type="protein sequence ID" value="UOO78636.1"/>
    <property type="molecule type" value="Genomic_DNA"/>
</dbReference>
<dbReference type="InterPro" id="IPR000620">
    <property type="entry name" value="EamA_dom"/>
</dbReference>
<evidence type="ECO:0000313" key="9">
    <source>
        <dbReference type="Proteomes" id="UP000829756"/>
    </source>
</evidence>
<evidence type="ECO:0000256" key="4">
    <source>
        <dbReference type="ARBA" id="ARBA00022989"/>
    </source>
</evidence>